<dbReference type="Gene3D" id="3.30.160.60">
    <property type="entry name" value="Classic Zinc Finger"/>
    <property type="match status" value="2"/>
</dbReference>
<feature type="region of interest" description="Disordered" evidence="1">
    <location>
        <begin position="426"/>
        <end position="576"/>
    </location>
</feature>
<organism evidence="4">
    <name type="scientific">Perkinsus marinus (strain ATCC 50983 / TXsc)</name>
    <dbReference type="NCBI Taxonomy" id="423536"/>
    <lineage>
        <taxon>Eukaryota</taxon>
        <taxon>Sar</taxon>
        <taxon>Alveolata</taxon>
        <taxon>Perkinsozoa</taxon>
        <taxon>Perkinsea</taxon>
        <taxon>Perkinsida</taxon>
        <taxon>Perkinsidae</taxon>
        <taxon>Perkinsus</taxon>
    </lineage>
</organism>
<accession>C5KGW9</accession>
<keyword evidence="4" id="KW-1185">Reference proteome</keyword>
<gene>
    <name evidence="3" type="ORF">Pmar_PMAR003283</name>
</gene>
<evidence type="ECO:0000313" key="4">
    <source>
        <dbReference type="Proteomes" id="UP000007800"/>
    </source>
</evidence>
<feature type="region of interest" description="Disordered" evidence="1">
    <location>
        <begin position="1"/>
        <end position="100"/>
    </location>
</feature>
<evidence type="ECO:0000256" key="1">
    <source>
        <dbReference type="SAM" id="MobiDB-lite"/>
    </source>
</evidence>
<dbReference type="OMA" id="ACDARME"/>
<dbReference type="AlphaFoldDB" id="C5KGW9"/>
<feature type="compositionally biased region" description="Pro residues" evidence="1">
    <location>
        <begin position="495"/>
        <end position="505"/>
    </location>
</feature>
<dbReference type="OrthoDB" id="427141at2759"/>
<dbReference type="RefSeq" id="XP_002784035.1">
    <property type="nucleotide sequence ID" value="XM_002783989.1"/>
</dbReference>
<dbReference type="Proteomes" id="UP000007800">
    <property type="component" value="Unassembled WGS sequence"/>
</dbReference>
<dbReference type="InterPro" id="IPR013087">
    <property type="entry name" value="Znf_C2H2_type"/>
</dbReference>
<dbReference type="SUPFAM" id="SSF57667">
    <property type="entry name" value="beta-beta-alpha zinc fingers"/>
    <property type="match status" value="2"/>
</dbReference>
<reference evidence="3 4" key="1">
    <citation type="submission" date="2008-07" db="EMBL/GenBank/DDBJ databases">
        <authorList>
            <person name="El-Sayed N."/>
            <person name="Caler E."/>
            <person name="Inman J."/>
            <person name="Amedeo P."/>
            <person name="Hass B."/>
            <person name="Wortman J."/>
        </authorList>
    </citation>
    <scope>NUCLEOTIDE SEQUENCE [LARGE SCALE GENOMIC DNA]</scope>
    <source>
        <strain evidence="4">ATCC 50983 / TXsc</strain>
    </source>
</reference>
<dbReference type="InParanoid" id="C5KGW9"/>
<evidence type="ECO:0000313" key="3">
    <source>
        <dbReference type="EMBL" id="EER15831.1"/>
    </source>
</evidence>
<dbReference type="SMART" id="SM00355">
    <property type="entry name" value="ZnF_C2H2"/>
    <property type="match status" value="4"/>
</dbReference>
<sequence>MMIHGKRPPLPPGRPKDSDNNNWADYSQGEDTAAEEEKTHHNSETEFFKRIGADSSRSKGGSTLPPPTRPVGPPPSRPPEGVRGSTTEEEEDEGDGLTFATCDMSPALLKEWGIREGDHWYEVMKSNEIVLSDGHNVPGVDENWIYCLLCDKKFCTFDALKMHLKSALHGRRISAFREDSAWTAPVLSPRVNRGRATTEEEEEVVERASCKMPGYVNVDRYGWVCTVCCGHHTGAVLPSSSLMEMHLKSDQHNAECVALGMEPFEEVDEYDATLVGERNAEVMSENCMVTVRYKENPLWVYCAACDARMEGLNPLYRHVDSIAHKDALEGTSIADRRSGWSWGTTAIIDDDGTVMGRRRSSATRTAVTSVRKDTDYERDPKWPRCIEDSEFGWECAWCDAQLASPWHVVNHLQGKKHKKAEAYRSYEEEAIPSPPSRDPIVVNRADDPPSKLSAKKPLRPLKPACPPPPRRPSHSPPRQSFEQRVMDFQSNPVSSIPPPPPPPLPVEVISSSRLSDSNSRNSMNWQEPTVENRSVHRSAPYVEDSGFRNAPTNYSETPEHHSRPHHPPPEIYNERPSPTRAYYEMACQRREQDDDDRFTYGSGYEPDVSRQRRREYYLAEPCTPVEPWESVAGHEHGSSRSHAARQLEFVTQQCVKIYGSFPPKFITKDCVCETCMVGPGRDLPLDSREGLAWTAEHVYVHLKTRVTVLNTRTCYPVRK</sequence>
<feature type="compositionally biased region" description="Pro residues" evidence="1">
    <location>
        <begin position="64"/>
        <end position="78"/>
    </location>
</feature>
<feature type="compositionally biased region" description="Basic and acidic residues" evidence="1">
    <location>
        <begin position="35"/>
        <end position="52"/>
    </location>
</feature>
<dbReference type="InterPro" id="IPR036236">
    <property type="entry name" value="Znf_C2H2_sf"/>
</dbReference>
<proteinExistence type="predicted"/>
<dbReference type="PROSITE" id="PS00028">
    <property type="entry name" value="ZINC_FINGER_C2H2_1"/>
    <property type="match status" value="1"/>
</dbReference>
<name>C5KGW9_PERM5</name>
<feature type="domain" description="C2H2-type" evidence="2">
    <location>
        <begin position="147"/>
        <end position="169"/>
    </location>
</feature>
<feature type="compositionally biased region" description="Polar residues" evidence="1">
    <location>
        <begin position="523"/>
        <end position="532"/>
    </location>
</feature>
<dbReference type="EMBL" id="GG673069">
    <property type="protein sequence ID" value="EER15831.1"/>
    <property type="molecule type" value="Genomic_DNA"/>
</dbReference>
<feature type="compositionally biased region" description="Low complexity" evidence="1">
    <location>
        <begin position="506"/>
        <end position="522"/>
    </location>
</feature>
<evidence type="ECO:0000259" key="2">
    <source>
        <dbReference type="PROSITE" id="PS00028"/>
    </source>
</evidence>
<protein>
    <recommendedName>
        <fullName evidence="2">C2H2-type domain-containing protein</fullName>
    </recommendedName>
</protein>
<dbReference type="GeneID" id="9060591"/>